<keyword evidence="5" id="KW-1185">Reference proteome</keyword>
<reference evidence="4 5" key="1">
    <citation type="submission" date="2021-04" db="EMBL/GenBank/DDBJ databases">
        <authorList>
            <person name="Bliznina A."/>
        </authorList>
    </citation>
    <scope>NUCLEOTIDE SEQUENCE [LARGE SCALE GENOMIC DNA]</scope>
</reference>
<dbReference type="PANTHER" id="PTHR15720">
    <property type="entry name" value="GREB1-RELATED"/>
    <property type="match status" value="1"/>
</dbReference>
<dbReference type="InterPro" id="IPR049100">
    <property type="entry name" value="TAGT"/>
</dbReference>
<gene>
    <name evidence="4" type="ORF">OKIOD_LOCUS6944</name>
</gene>
<feature type="domain" description="GREB1-like C-terminal" evidence="2">
    <location>
        <begin position="487"/>
        <end position="637"/>
    </location>
</feature>
<organism evidence="4 5">
    <name type="scientific">Oikopleura dioica</name>
    <name type="common">Tunicate</name>
    <dbReference type="NCBI Taxonomy" id="34765"/>
    <lineage>
        <taxon>Eukaryota</taxon>
        <taxon>Metazoa</taxon>
        <taxon>Chordata</taxon>
        <taxon>Tunicata</taxon>
        <taxon>Appendicularia</taxon>
        <taxon>Copelata</taxon>
        <taxon>Oikopleuridae</taxon>
        <taxon>Oikopleura</taxon>
    </lineage>
</organism>
<feature type="region of interest" description="Disordered" evidence="1">
    <location>
        <begin position="1"/>
        <end position="26"/>
    </location>
</feature>
<evidence type="ECO:0000313" key="4">
    <source>
        <dbReference type="EMBL" id="CAG5098119.1"/>
    </source>
</evidence>
<protein>
    <submittedName>
        <fullName evidence="4">Oidioi.mRNA.OKI2018_I69.XSR.g15386.t1.cds</fullName>
    </submittedName>
</protein>
<name>A0ABN7SHU1_OIKDI</name>
<proteinExistence type="predicted"/>
<feature type="domain" description="TET-Associated Glycosyltransferase" evidence="3">
    <location>
        <begin position="287"/>
        <end position="476"/>
    </location>
</feature>
<evidence type="ECO:0000313" key="5">
    <source>
        <dbReference type="Proteomes" id="UP001158576"/>
    </source>
</evidence>
<dbReference type="Proteomes" id="UP001158576">
    <property type="component" value="Chromosome XSR"/>
</dbReference>
<dbReference type="InterPro" id="IPR046927">
    <property type="entry name" value="GREB1-like_C"/>
</dbReference>
<evidence type="ECO:0000259" key="2">
    <source>
        <dbReference type="Pfam" id="PF20267"/>
    </source>
</evidence>
<accession>A0ABN7SHU1</accession>
<evidence type="ECO:0000259" key="3">
    <source>
        <dbReference type="Pfam" id="PF20691"/>
    </source>
</evidence>
<sequence length="641" mass="72363">MAIAGLGMIKRSGDSMSSDDECSPEKRLKVDDSDYMIDFESIRKPPRVLLSSESFDVFRGKRGFDFQNLTPSERCARMPETLSLEPERIEMDYLYKYYYSTCIHKEELEKRENNFLLVTPVGFNQITCAFELASTLNHQIQSQFSINIIDDPELNLNITGPNFALLRKQDFGLSPIMNTLNDDHALEYINRRTELEMEESKKATIELGEVSISGSSSRIENVEPIVPWPIELNIPQLGPNAVTVEIVIPNDKRRRFEFGGMNDANGLKAVRLAVASSRTQSPSPKTIVVSFGVSGAQNGLYDLKKTMKMSDSEFTHLIVVKHNDVQKYREYWPNSCLLVMGAEFNRHGIGCMKLFALRLLQHSWALSPPDCWPFVFFLSDQVAQFRSWSSESRSWDPIPLHDVLLDLESMISNSETEVAMLGLKPWTTADGQPPDDRQFSNRLVQGCYMLNLNLRQVAAGNSCIVLENYGYIEKHNHKAPVPPFEISVPVSKYVTTEEDSENINAPGFYLLNQYFKHEGRSIFTDASATRPVLISGKYINFGAQVPVQILGVTPCQSRQYSGLVICELQPAASSVPTLQELSALTFVPQAKIVVVAADSGRLRQSIRKFGLDKEWEFSLLHEFATANENAKLYFITGMRRP</sequence>
<evidence type="ECO:0000256" key="1">
    <source>
        <dbReference type="SAM" id="MobiDB-lite"/>
    </source>
</evidence>
<dbReference type="Pfam" id="PF20267">
    <property type="entry name" value="GREB1_C"/>
    <property type="match status" value="1"/>
</dbReference>
<dbReference type="EMBL" id="OU015569">
    <property type="protein sequence ID" value="CAG5098119.1"/>
    <property type="molecule type" value="Genomic_DNA"/>
</dbReference>
<dbReference type="Pfam" id="PF20691">
    <property type="entry name" value="TAGT"/>
    <property type="match status" value="1"/>
</dbReference>
<dbReference type="InterPro" id="IPR028422">
    <property type="entry name" value="GREB1"/>
</dbReference>
<dbReference type="PANTHER" id="PTHR15720:SF14">
    <property type="entry name" value="GREB1-LIKE PROTEIN"/>
    <property type="match status" value="1"/>
</dbReference>